<proteinExistence type="predicted"/>
<keyword evidence="2" id="KW-1003">Cell membrane</keyword>
<dbReference type="GO" id="GO:0016755">
    <property type="term" value="F:aminoacyltransferase activity"/>
    <property type="evidence" value="ECO:0007669"/>
    <property type="project" value="TreeGrafter"/>
</dbReference>
<dbReference type="PANTHER" id="PTHR34697">
    <property type="entry name" value="PHOSPHATIDYLGLYCEROL LYSYLTRANSFERASE"/>
    <property type="match status" value="1"/>
</dbReference>
<evidence type="ECO:0000313" key="10">
    <source>
        <dbReference type="EMBL" id="GDY75060.1"/>
    </source>
</evidence>
<evidence type="ECO:0000256" key="5">
    <source>
        <dbReference type="ARBA" id="ARBA00023136"/>
    </source>
</evidence>
<evidence type="ECO:0000313" key="11">
    <source>
        <dbReference type="Proteomes" id="UP000299211"/>
    </source>
</evidence>
<comment type="subcellular location">
    <subcellularLocation>
        <location evidence="1">Cell membrane</location>
        <topology evidence="1">Multi-pass membrane protein</topology>
    </subcellularLocation>
</comment>
<evidence type="ECO:0000256" key="6">
    <source>
        <dbReference type="SAM" id="Phobius"/>
    </source>
</evidence>
<reference evidence="9 12" key="2">
    <citation type="submission" date="2019-04" db="EMBL/GenBank/DDBJ databases">
        <title>Draft genome sequences of Streptomyces avermitilis NBRC 14893.</title>
        <authorList>
            <person name="Komaki H."/>
            <person name="Tamura T."/>
            <person name="Hosoyama A."/>
        </authorList>
    </citation>
    <scope>NUCLEOTIDE SEQUENCE [LARGE SCALE GENOMIC DNA]</scope>
    <source>
        <strain evidence="9 12">NBRC 14893</strain>
    </source>
</reference>
<dbReference type="GeneID" id="41541754"/>
<dbReference type="Pfam" id="PF09924">
    <property type="entry name" value="LPG_synthase_C"/>
    <property type="match status" value="1"/>
</dbReference>
<evidence type="ECO:0000256" key="1">
    <source>
        <dbReference type="ARBA" id="ARBA00004651"/>
    </source>
</evidence>
<dbReference type="RefSeq" id="WP_010986097.1">
    <property type="nucleotide sequence ID" value="NZ_BAABTN010000002.1"/>
</dbReference>
<dbReference type="EMBL" id="BJHX01000001">
    <property type="protein sequence ID" value="GDY64756.1"/>
    <property type="molecule type" value="Genomic_DNA"/>
</dbReference>
<feature type="transmembrane region" description="Helical" evidence="6">
    <location>
        <begin position="23"/>
        <end position="45"/>
    </location>
</feature>
<dbReference type="EMBL" id="BJHY01000001">
    <property type="protein sequence ID" value="GDY75060.1"/>
    <property type="molecule type" value="Genomic_DNA"/>
</dbReference>
<sequence length="601" mass="65388">MSDEVPDRSGVLRRIVRGPRPEAVPAVVASACTLVGVLDVAAGVFPRFRHSRMHAIAEVLPGALGPFAAALAISTGMLLLLLAHGLRRRKRRAWRAAVVLLPAGAVAQFAYRHSLIGVVISLALLAPLLRHRSEFEALPDPRSRWRALANFVLVGAGSLLLGLVIVSAHPNRLVGDPSLSDRIEHVLYGLCGFEGPVDYSGNTSWTVAFSLGALGLLTAVTTIYLAFRPEHPAARLTAQDEEGLRALLEKHGGRDSLGHFALRRDKAVVFSPSGKAAVTYRVVSGVMLASGDPIGDVEAWPGAIERFMDEAQAHSWTPAVMGCSETGGEVWTRETGLDALELGDEAVVDVADFSLAGRAMRNVRQMVKRIERAGYETRVRRIRDLSEGELERIRRAAEDWRGTDTERGFSMALGRIGDPADGDCLIATAHKADADPGPYGDLKAVLHFVPWGTDGVSLDLMRRDRSADPGMNELLIVAALQAAPKLGIVRVSLNFAMFRAALARGEKIGAGPVLRAWRGLLVFLSRWFQIESLYKFNAKFRPRWEPRFVVYASSRDLPRIGLAAMQAEGFVNLALPRLLRRRKAIPTPCAHRVAERGVRAA</sequence>
<keyword evidence="3 6" id="KW-0812">Transmembrane</keyword>
<keyword evidence="5 6" id="KW-0472">Membrane</keyword>
<feature type="transmembrane region" description="Helical" evidence="6">
    <location>
        <begin position="145"/>
        <end position="168"/>
    </location>
</feature>
<dbReference type="AlphaFoldDB" id="A0A4D4LYP8"/>
<dbReference type="InterPro" id="IPR031553">
    <property type="entry name" value="tRNA-synt_2_TM"/>
</dbReference>
<feature type="domain" description="Phosphatidylglycerol lysyltransferase C-terminal" evidence="7">
    <location>
        <begin position="245"/>
        <end position="551"/>
    </location>
</feature>
<evidence type="ECO:0000313" key="9">
    <source>
        <dbReference type="EMBL" id="GDY64756.1"/>
    </source>
</evidence>
<dbReference type="InterPro" id="IPR051211">
    <property type="entry name" value="PG_lysyltransferase"/>
</dbReference>
<evidence type="ECO:0000256" key="2">
    <source>
        <dbReference type="ARBA" id="ARBA00022475"/>
    </source>
</evidence>
<evidence type="ECO:0000259" key="7">
    <source>
        <dbReference type="Pfam" id="PF09924"/>
    </source>
</evidence>
<dbReference type="OMA" id="HSWTPAV"/>
<dbReference type="Proteomes" id="UP000299211">
    <property type="component" value="Unassembled WGS sequence"/>
</dbReference>
<dbReference type="GO" id="GO:0055091">
    <property type="term" value="P:phospholipid homeostasis"/>
    <property type="evidence" value="ECO:0007669"/>
    <property type="project" value="TreeGrafter"/>
</dbReference>
<evidence type="ECO:0000313" key="12">
    <source>
        <dbReference type="Proteomes" id="UP000302139"/>
    </source>
</evidence>
<comment type="caution">
    <text evidence="9">The sequence shown here is derived from an EMBL/GenBank/DDBJ whole genome shotgun (WGS) entry which is preliminary data.</text>
</comment>
<feature type="domain" description="Lysyl-tRNA synthetase N-terminal transmembrane region" evidence="8">
    <location>
        <begin position="22"/>
        <end position="222"/>
    </location>
</feature>
<evidence type="ECO:0000256" key="3">
    <source>
        <dbReference type="ARBA" id="ARBA00022692"/>
    </source>
</evidence>
<dbReference type="GO" id="GO:0005886">
    <property type="term" value="C:plasma membrane"/>
    <property type="evidence" value="ECO:0007669"/>
    <property type="project" value="UniProtKB-SubCell"/>
</dbReference>
<dbReference type="STRING" id="33903.AQJ43_27280"/>
<evidence type="ECO:0000256" key="4">
    <source>
        <dbReference type="ARBA" id="ARBA00022989"/>
    </source>
</evidence>
<feature type="transmembrane region" description="Helical" evidence="6">
    <location>
        <begin position="205"/>
        <end position="227"/>
    </location>
</feature>
<dbReference type="Pfam" id="PF16995">
    <property type="entry name" value="tRNA-synt_2_TM"/>
    <property type="match status" value="1"/>
</dbReference>
<keyword evidence="4 6" id="KW-1133">Transmembrane helix</keyword>
<dbReference type="InterPro" id="IPR024320">
    <property type="entry name" value="LPG_synthase_C"/>
</dbReference>
<gene>
    <name evidence="9" type="ORF">SAV14893_041490</name>
    <name evidence="10" type="ORF">SAV31267_045450</name>
</gene>
<dbReference type="PANTHER" id="PTHR34697:SF2">
    <property type="entry name" value="PHOSPHATIDYLGLYCEROL LYSYLTRANSFERASE"/>
    <property type="match status" value="1"/>
</dbReference>
<name>A0A4D4LYP8_STRAX</name>
<organism evidence="9 12">
    <name type="scientific">Streptomyces avermitilis</name>
    <dbReference type="NCBI Taxonomy" id="33903"/>
    <lineage>
        <taxon>Bacteria</taxon>
        <taxon>Bacillati</taxon>
        <taxon>Actinomycetota</taxon>
        <taxon>Actinomycetes</taxon>
        <taxon>Kitasatosporales</taxon>
        <taxon>Streptomycetaceae</taxon>
        <taxon>Streptomyces</taxon>
    </lineage>
</organism>
<evidence type="ECO:0000259" key="8">
    <source>
        <dbReference type="Pfam" id="PF16995"/>
    </source>
</evidence>
<protein>
    <submittedName>
        <fullName evidence="9">Membrane protein</fullName>
    </submittedName>
</protein>
<accession>A0A4D4LYP8</accession>
<reference evidence="10 11" key="1">
    <citation type="submission" date="2019-04" db="EMBL/GenBank/DDBJ databases">
        <title>Draft genome sequences of Streptomyces avermitilis ATCC 31267.</title>
        <authorList>
            <person name="Komaki H."/>
            <person name="Tamura T."/>
            <person name="Hosoyama A."/>
        </authorList>
    </citation>
    <scope>NUCLEOTIDE SEQUENCE [LARGE SCALE GENOMIC DNA]</scope>
    <source>
        <strain evidence="10 11">ATCC 31267</strain>
    </source>
</reference>
<dbReference type="Proteomes" id="UP000302139">
    <property type="component" value="Unassembled WGS sequence"/>
</dbReference>
<feature type="transmembrane region" description="Helical" evidence="6">
    <location>
        <begin position="65"/>
        <end position="86"/>
    </location>
</feature>